<keyword evidence="2" id="KW-1185">Reference proteome</keyword>
<dbReference type="Proteomes" id="UP000800041">
    <property type="component" value="Unassembled WGS sequence"/>
</dbReference>
<proteinExistence type="predicted"/>
<accession>A0A6G1GP31</accession>
<evidence type="ECO:0000313" key="1">
    <source>
        <dbReference type="EMBL" id="KAF1982574.1"/>
    </source>
</evidence>
<sequence length="64" mass="7352">MLVVCVVGLRRDIGARLQSLQRRVVLSMVGLIRYLTLLQFARQLVASYLASHEDQSRKAWEFCS</sequence>
<organism evidence="1 2">
    <name type="scientific">Aulographum hederae CBS 113979</name>
    <dbReference type="NCBI Taxonomy" id="1176131"/>
    <lineage>
        <taxon>Eukaryota</taxon>
        <taxon>Fungi</taxon>
        <taxon>Dikarya</taxon>
        <taxon>Ascomycota</taxon>
        <taxon>Pezizomycotina</taxon>
        <taxon>Dothideomycetes</taxon>
        <taxon>Pleosporomycetidae</taxon>
        <taxon>Aulographales</taxon>
        <taxon>Aulographaceae</taxon>
    </lineage>
</organism>
<name>A0A6G1GP31_9PEZI</name>
<evidence type="ECO:0000313" key="2">
    <source>
        <dbReference type="Proteomes" id="UP000800041"/>
    </source>
</evidence>
<protein>
    <submittedName>
        <fullName evidence="1">Uncharacterized protein</fullName>
    </submittedName>
</protein>
<gene>
    <name evidence="1" type="ORF">K402DRAFT_193934</name>
</gene>
<dbReference type="AlphaFoldDB" id="A0A6G1GP31"/>
<reference evidence="1" key="1">
    <citation type="journal article" date="2020" name="Stud. Mycol.">
        <title>101 Dothideomycetes genomes: a test case for predicting lifestyles and emergence of pathogens.</title>
        <authorList>
            <person name="Haridas S."/>
            <person name="Albert R."/>
            <person name="Binder M."/>
            <person name="Bloem J."/>
            <person name="Labutti K."/>
            <person name="Salamov A."/>
            <person name="Andreopoulos B."/>
            <person name="Baker S."/>
            <person name="Barry K."/>
            <person name="Bills G."/>
            <person name="Bluhm B."/>
            <person name="Cannon C."/>
            <person name="Castanera R."/>
            <person name="Culley D."/>
            <person name="Daum C."/>
            <person name="Ezra D."/>
            <person name="Gonzalez J."/>
            <person name="Henrissat B."/>
            <person name="Kuo A."/>
            <person name="Liang C."/>
            <person name="Lipzen A."/>
            <person name="Lutzoni F."/>
            <person name="Magnuson J."/>
            <person name="Mondo S."/>
            <person name="Nolan M."/>
            <person name="Ohm R."/>
            <person name="Pangilinan J."/>
            <person name="Park H.-J."/>
            <person name="Ramirez L."/>
            <person name="Alfaro M."/>
            <person name="Sun H."/>
            <person name="Tritt A."/>
            <person name="Yoshinaga Y."/>
            <person name="Zwiers L.-H."/>
            <person name="Turgeon B."/>
            <person name="Goodwin S."/>
            <person name="Spatafora J."/>
            <person name="Crous P."/>
            <person name="Grigoriev I."/>
        </authorList>
    </citation>
    <scope>NUCLEOTIDE SEQUENCE</scope>
    <source>
        <strain evidence="1">CBS 113979</strain>
    </source>
</reference>
<dbReference type="EMBL" id="ML977183">
    <property type="protein sequence ID" value="KAF1982574.1"/>
    <property type="molecule type" value="Genomic_DNA"/>
</dbReference>